<name>A0ABR9RY00_9ACTN</name>
<organism evidence="1 2">
    <name type="scientific">Nocardioides malaquae</name>
    <dbReference type="NCBI Taxonomy" id="2773426"/>
    <lineage>
        <taxon>Bacteria</taxon>
        <taxon>Bacillati</taxon>
        <taxon>Actinomycetota</taxon>
        <taxon>Actinomycetes</taxon>
        <taxon>Propionibacteriales</taxon>
        <taxon>Nocardioidaceae</taxon>
        <taxon>Nocardioides</taxon>
    </lineage>
</organism>
<evidence type="ECO:0000313" key="2">
    <source>
        <dbReference type="Proteomes" id="UP000756387"/>
    </source>
</evidence>
<keyword evidence="2" id="KW-1185">Reference proteome</keyword>
<protein>
    <recommendedName>
        <fullName evidence="3">Transposase</fullName>
    </recommendedName>
</protein>
<reference evidence="1 2" key="1">
    <citation type="submission" date="2020-10" db="EMBL/GenBank/DDBJ databases">
        <title>Nocardioides sp. isolated from sludge.</title>
        <authorList>
            <person name="Zhang X."/>
        </authorList>
    </citation>
    <scope>NUCLEOTIDE SEQUENCE [LARGE SCALE GENOMIC DNA]</scope>
    <source>
        <strain evidence="1 2">Y6</strain>
    </source>
</reference>
<dbReference type="EMBL" id="JADCSA010000027">
    <property type="protein sequence ID" value="MBE7326040.1"/>
    <property type="molecule type" value="Genomic_DNA"/>
</dbReference>
<dbReference type="Proteomes" id="UP000756387">
    <property type="component" value="Unassembled WGS sequence"/>
</dbReference>
<accession>A0ABR9RY00</accession>
<sequence length="210" mass="23601">MAKRDGSEGFTVRQEPTEGIFLRVGGEPLIRLTVSFHCTLDGIGHYLAVDDTKIKVYADGDRQPLFRYEYDRGAVPDMPAAHVQFHAHRDAFAHVMSRAGEATPRGKRRARGKAVPRIEDLHFPVGGHRFRPCLEDVLEMLVIEFGVDSTPEGLEALRDGREGWRRAQIGAVVRDAPDVAIRVLTELGYEVRLKSGTKRPGEKTKRLRDF</sequence>
<proteinExistence type="predicted"/>
<gene>
    <name evidence="1" type="ORF">IEQ44_15440</name>
</gene>
<comment type="caution">
    <text evidence="1">The sequence shown here is derived from an EMBL/GenBank/DDBJ whole genome shotgun (WGS) entry which is preliminary data.</text>
</comment>
<evidence type="ECO:0008006" key="3">
    <source>
        <dbReference type="Google" id="ProtNLM"/>
    </source>
</evidence>
<dbReference type="RefSeq" id="WP_193639372.1">
    <property type="nucleotide sequence ID" value="NZ_JADCSA010000027.1"/>
</dbReference>
<evidence type="ECO:0000313" key="1">
    <source>
        <dbReference type="EMBL" id="MBE7326040.1"/>
    </source>
</evidence>